<dbReference type="Proteomes" id="UP000479190">
    <property type="component" value="Unassembled WGS sequence"/>
</dbReference>
<protein>
    <submittedName>
        <fullName evidence="1">Uncharacterized protein</fullName>
    </submittedName>
</protein>
<keyword evidence="2" id="KW-1185">Reference proteome</keyword>
<dbReference type="EMBL" id="CADCXV010001516">
    <property type="protein sequence ID" value="CAB0045041.1"/>
    <property type="molecule type" value="Genomic_DNA"/>
</dbReference>
<gene>
    <name evidence="1" type="ORF">TBRA_LOCUS16598</name>
</gene>
<name>A0A6H5J8V9_9HYME</name>
<proteinExistence type="predicted"/>
<sequence>MCPVGQSQTERRFYLLIPPLSRIGSRMIKPLVVHGVICQRCRVSVHFLLENCVPLSVRMLVEIPISGRFPSPRCPGSWWRRLLAPGMSPPIARTKSVMTRIYRCCFAVVGYGPIRSNATCFHGSVGVCDEIGAG</sequence>
<reference evidence="1 2" key="1">
    <citation type="submission" date="2020-02" db="EMBL/GenBank/DDBJ databases">
        <authorList>
            <person name="Ferguson B K."/>
        </authorList>
    </citation>
    <scope>NUCLEOTIDE SEQUENCE [LARGE SCALE GENOMIC DNA]</scope>
</reference>
<accession>A0A6H5J8V9</accession>
<organism evidence="1 2">
    <name type="scientific">Trichogramma brassicae</name>
    <dbReference type="NCBI Taxonomy" id="86971"/>
    <lineage>
        <taxon>Eukaryota</taxon>
        <taxon>Metazoa</taxon>
        <taxon>Ecdysozoa</taxon>
        <taxon>Arthropoda</taxon>
        <taxon>Hexapoda</taxon>
        <taxon>Insecta</taxon>
        <taxon>Pterygota</taxon>
        <taxon>Neoptera</taxon>
        <taxon>Endopterygota</taxon>
        <taxon>Hymenoptera</taxon>
        <taxon>Apocrita</taxon>
        <taxon>Proctotrupomorpha</taxon>
        <taxon>Chalcidoidea</taxon>
        <taxon>Trichogrammatidae</taxon>
        <taxon>Trichogramma</taxon>
    </lineage>
</organism>
<evidence type="ECO:0000313" key="2">
    <source>
        <dbReference type="Proteomes" id="UP000479190"/>
    </source>
</evidence>
<dbReference type="AlphaFoldDB" id="A0A6H5J8V9"/>
<evidence type="ECO:0000313" key="1">
    <source>
        <dbReference type="EMBL" id="CAB0045041.1"/>
    </source>
</evidence>